<organism evidence="1 2">
    <name type="scientific">Solanum verrucosum</name>
    <dbReference type="NCBI Taxonomy" id="315347"/>
    <lineage>
        <taxon>Eukaryota</taxon>
        <taxon>Viridiplantae</taxon>
        <taxon>Streptophyta</taxon>
        <taxon>Embryophyta</taxon>
        <taxon>Tracheophyta</taxon>
        <taxon>Spermatophyta</taxon>
        <taxon>Magnoliopsida</taxon>
        <taxon>eudicotyledons</taxon>
        <taxon>Gunneridae</taxon>
        <taxon>Pentapetalae</taxon>
        <taxon>asterids</taxon>
        <taxon>lamiids</taxon>
        <taxon>Solanales</taxon>
        <taxon>Solanaceae</taxon>
        <taxon>Solanoideae</taxon>
        <taxon>Solaneae</taxon>
        <taxon>Solanum</taxon>
    </lineage>
</organism>
<gene>
    <name evidence="1" type="ORF">MTR67_005404</name>
</gene>
<accession>A0AAF0Q208</accession>
<proteinExistence type="predicted"/>
<protein>
    <submittedName>
        <fullName evidence="1">Uncharacterized protein</fullName>
    </submittedName>
</protein>
<dbReference type="AlphaFoldDB" id="A0AAF0Q208"/>
<dbReference type="EMBL" id="CP133612">
    <property type="protein sequence ID" value="WMV12019.1"/>
    <property type="molecule type" value="Genomic_DNA"/>
</dbReference>
<evidence type="ECO:0000313" key="1">
    <source>
        <dbReference type="EMBL" id="WMV12019.1"/>
    </source>
</evidence>
<dbReference type="Proteomes" id="UP001234989">
    <property type="component" value="Chromosome 1"/>
</dbReference>
<keyword evidence="2" id="KW-1185">Reference proteome</keyword>
<sequence>MAMEAYMEDKITYQSDLFQLDCTA</sequence>
<reference evidence="1" key="1">
    <citation type="submission" date="2023-08" db="EMBL/GenBank/DDBJ databases">
        <title>A de novo genome assembly of Solanum verrucosum Schlechtendal, a Mexican diploid species geographically isolated from the other diploid A-genome species in potato relatives.</title>
        <authorList>
            <person name="Hosaka K."/>
        </authorList>
    </citation>
    <scope>NUCLEOTIDE SEQUENCE</scope>
    <source>
        <tissue evidence="1">Young leaves</tissue>
    </source>
</reference>
<name>A0AAF0Q208_SOLVR</name>
<evidence type="ECO:0000313" key="2">
    <source>
        <dbReference type="Proteomes" id="UP001234989"/>
    </source>
</evidence>